<keyword evidence="6" id="KW-0862">Zinc</keyword>
<evidence type="ECO:0000256" key="12">
    <source>
        <dbReference type="SAM" id="MobiDB-lite"/>
    </source>
</evidence>
<keyword evidence="8" id="KW-0238">DNA-binding</keyword>
<evidence type="ECO:0000259" key="13">
    <source>
        <dbReference type="PROSITE" id="PS50157"/>
    </source>
</evidence>
<dbReference type="GO" id="GO:0000978">
    <property type="term" value="F:RNA polymerase II cis-regulatory region sequence-specific DNA binding"/>
    <property type="evidence" value="ECO:0007669"/>
    <property type="project" value="TreeGrafter"/>
</dbReference>
<dbReference type="FunFam" id="3.30.160.60:FF:000250">
    <property type="entry name" value="zinc finger protein 197 isoform X1"/>
    <property type="match status" value="1"/>
</dbReference>
<feature type="domain" description="C2H2-type" evidence="13">
    <location>
        <begin position="266"/>
        <end position="293"/>
    </location>
</feature>
<evidence type="ECO:0000256" key="11">
    <source>
        <dbReference type="PROSITE-ProRule" id="PRU00042"/>
    </source>
</evidence>
<dbReference type="PANTHER" id="PTHR23226:SF416">
    <property type="entry name" value="FI01424P"/>
    <property type="match status" value="1"/>
</dbReference>
<dbReference type="PANTHER" id="PTHR23226">
    <property type="entry name" value="ZINC FINGER AND SCAN DOMAIN-CONTAINING"/>
    <property type="match status" value="1"/>
</dbReference>
<dbReference type="Proteomes" id="UP000504606">
    <property type="component" value="Unplaced"/>
</dbReference>
<feature type="domain" description="C2H2-type" evidence="13">
    <location>
        <begin position="322"/>
        <end position="349"/>
    </location>
</feature>
<dbReference type="RefSeq" id="XP_052125685.1">
    <property type="nucleotide sequence ID" value="XM_052269725.1"/>
</dbReference>
<evidence type="ECO:0000256" key="8">
    <source>
        <dbReference type="ARBA" id="ARBA00023125"/>
    </source>
</evidence>
<feature type="domain" description="C2H2-type" evidence="13">
    <location>
        <begin position="294"/>
        <end position="321"/>
    </location>
</feature>
<dbReference type="KEGG" id="foc:113202907"/>
<comment type="subcellular location">
    <subcellularLocation>
        <location evidence="1">Nucleus</location>
    </subcellularLocation>
</comment>
<proteinExistence type="inferred from homology"/>
<feature type="domain" description="C2H2-type" evidence="13">
    <location>
        <begin position="238"/>
        <end position="265"/>
    </location>
</feature>
<dbReference type="FunFam" id="3.30.160.60:FF:001049">
    <property type="entry name" value="zinc finger protein 319"/>
    <property type="match status" value="1"/>
</dbReference>
<dbReference type="SUPFAM" id="SSF57667">
    <property type="entry name" value="beta-beta-alpha zinc fingers"/>
    <property type="match status" value="4"/>
</dbReference>
<dbReference type="GO" id="GO:0000981">
    <property type="term" value="F:DNA-binding transcription factor activity, RNA polymerase II-specific"/>
    <property type="evidence" value="ECO:0007669"/>
    <property type="project" value="TreeGrafter"/>
</dbReference>
<dbReference type="Pfam" id="PF00096">
    <property type="entry name" value="zf-C2H2"/>
    <property type="match status" value="6"/>
</dbReference>
<dbReference type="FunFam" id="3.30.160.60:FF:003288">
    <property type="entry name" value="Uncharacterized protein"/>
    <property type="match status" value="1"/>
</dbReference>
<dbReference type="FunFam" id="3.30.160.60:FF:002402">
    <property type="entry name" value="Zinc finger protein 347"/>
    <property type="match status" value="1"/>
</dbReference>
<dbReference type="PROSITE" id="PS00028">
    <property type="entry name" value="ZINC_FINGER_C2H2_1"/>
    <property type="match status" value="7"/>
</dbReference>
<feature type="domain" description="C2H2-type" evidence="13">
    <location>
        <begin position="350"/>
        <end position="374"/>
    </location>
</feature>
<evidence type="ECO:0000313" key="15">
    <source>
        <dbReference type="RefSeq" id="XP_052125685.1"/>
    </source>
</evidence>
<evidence type="ECO:0000256" key="3">
    <source>
        <dbReference type="ARBA" id="ARBA00022723"/>
    </source>
</evidence>
<feature type="region of interest" description="Disordered" evidence="12">
    <location>
        <begin position="99"/>
        <end position="120"/>
    </location>
</feature>
<comment type="similarity">
    <text evidence="2">Belongs to the krueppel C2H2-type zinc-finger protein family.</text>
</comment>
<keyword evidence="14" id="KW-1185">Reference proteome</keyword>
<keyword evidence="10" id="KW-0539">Nucleus</keyword>
<dbReference type="FunFam" id="3.30.160.60:FF:000064">
    <property type="entry name" value="Early growth response protein 3"/>
    <property type="match status" value="1"/>
</dbReference>
<dbReference type="GeneID" id="113202907"/>
<feature type="domain" description="C2H2-type" evidence="13">
    <location>
        <begin position="182"/>
        <end position="209"/>
    </location>
</feature>
<keyword evidence="3" id="KW-0479">Metal-binding</keyword>
<dbReference type="PROSITE" id="PS50157">
    <property type="entry name" value="ZINC_FINGER_C2H2_2"/>
    <property type="match status" value="7"/>
</dbReference>
<name>A0A9C6U1A2_FRAOC</name>
<evidence type="ECO:0000256" key="5">
    <source>
        <dbReference type="ARBA" id="ARBA00022771"/>
    </source>
</evidence>
<evidence type="ECO:0000256" key="7">
    <source>
        <dbReference type="ARBA" id="ARBA00023015"/>
    </source>
</evidence>
<dbReference type="OrthoDB" id="9036823at2759"/>
<dbReference type="Gene3D" id="3.30.160.60">
    <property type="entry name" value="Classic Zinc Finger"/>
    <property type="match status" value="7"/>
</dbReference>
<sequence>MPLSVTGPALLLEFMGDAFWRCAGPGVPSKLQVSACSSLLMAPSRKKDLKSDGEDLEAKEEPLGLVIGGCYSLRAHNLRETAEDSGGCDGEVDFIGCAQDQRRRPSGGEEDLPEGSEGRDKAVAKCVTVSMPGVRFKVDEGGGEWPQDSDKKNKTRRIKTIRVKCNTGAGLQKLPRGNVKLYNCTICGFTCHFKSKLVRHLRVHTGEKPYQCYICKERFAVNYTLTTHIRTHTGEKPFKCNICKERFAQKSPLTRHMRTHTGEKPYKCNICKERFAQKSSLILHIRTHTGEKPYKCNICKERFAQKSPLTRHMRTHTGEKPYQCNICKERFAQKSSLILHMRTHTGEKPFKCDICKQLFAREDHLKKHITSHIV</sequence>
<gene>
    <name evidence="15" type="primary">LOC113202907</name>
</gene>
<keyword evidence="5 11" id="KW-0863">Zinc-finger</keyword>
<evidence type="ECO:0000256" key="1">
    <source>
        <dbReference type="ARBA" id="ARBA00004123"/>
    </source>
</evidence>
<dbReference type="GO" id="GO:0008270">
    <property type="term" value="F:zinc ion binding"/>
    <property type="evidence" value="ECO:0007669"/>
    <property type="project" value="UniProtKB-KW"/>
</dbReference>
<evidence type="ECO:0000256" key="10">
    <source>
        <dbReference type="ARBA" id="ARBA00023242"/>
    </source>
</evidence>
<accession>A0A9C6U1A2</accession>
<evidence type="ECO:0000256" key="6">
    <source>
        <dbReference type="ARBA" id="ARBA00022833"/>
    </source>
</evidence>
<dbReference type="FunFam" id="3.30.160.60:FF:002343">
    <property type="entry name" value="Zinc finger protein 33A"/>
    <property type="match status" value="1"/>
</dbReference>
<feature type="domain" description="C2H2-type" evidence="13">
    <location>
        <begin position="210"/>
        <end position="237"/>
    </location>
</feature>
<protein>
    <submittedName>
        <fullName evidence="15">Zinc finger protein OZF-like isoform X1</fullName>
    </submittedName>
</protein>
<keyword evidence="9" id="KW-0804">Transcription</keyword>
<evidence type="ECO:0000256" key="4">
    <source>
        <dbReference type="ARBA" id="ARBA00022737"/>
    </source>
</evidence>
<dbReference type="InterPro" id="IPR036236">
    <property type="entry name" value="Znf_C2H2_sf"/>
</dbReference>
<keyword evidence="7" id="KW-0805">Transcription regulation</keyword>
<dbReference type="SMART" id="SM00355">
    <property type="entry name" value="ZnF_C2H2"/>
    <property type="match status" value="7"/>
</dbReference>
<organism evidence="14 15">
    <name type="scientific">Frankliniella occidentalis</name>
    <name type="common">Western flower thrips</name>
    <name type="synonym">Euthrips occidentalis</name>
    <dbReference type="NCBI Taxonomy" id="133901"/>
    <lineage>
        <taxon>Eukaryota</taxon>
        <taxon>Metazoa</taxon>
        <taxon>Ecdysozoa</taxon>
        <taxon>Arthropoda</taxon>
        <taxon>Hexapoda</taxon>
        <taxon>Insecta</taxon>
        <taxon>Pterygota</taxon>
        <taxon>Neoptera</taxon>
        <taxon>Paraneoptera</taxon>
        <taxon>Thysanoptera</taxon>
        <taxon>Terebrantia</taxon>
        <taxon>Thripoidea</taxon>
        <taxon>Thripidae</taxon>
        <taxon>Frankliniella</taxon>
    </lineage>
</organism>
<evidence type="ECO:0000313" key="14">
    <source>
        <dbReference type="Proteomes" id="UP000504606"/>
    </source>
</evidence>
<evidence type="ECO:0000256" key="9">
    <source>
        <dbReference type="ARBA" id="ARBA00023163"/>
    </source>
</evidence>
<dbReference type="InterPro" id="IPR013087">
    <property type="entry name" value="Znf_C2H2_type"/>
</dbReference>
<evidence type="ECO:0000256" key="2">
    <source>
        <dbReference type="ARBA" id="ARBA00006991"/>
    </source>
</evidence>
<reference evidence="15" key="1">
    <citation type="submission" date="2025-08" db="UniProtKB">
        <authorList>
            <consortium name="RefSeq"/>
        </authorList>
    </citation>
    <scope>IDENTIFICATION</scope>
    <source>
        <tissue evidence="15">Whole organism</tissue>
    </source>
</reference>
<keyword evidence="4" id="KW-0677">Repeat</keyword>
<dbReference type="AlphaFoldDB" id="A0A9C6U1A2"/>
<dbReference type="GO" id="GO:0005634">
    <property type="term" value="C:nucleus"/>
    <property type="evidence" value="ECO:0007669"/>
    <property type="project" value="UniProtKB-SubCell"/>
</dbReference>